<name>A0A3P8E5C7_HELPZ</name>
<dbReference type="GO" id="GO:0042575">
    <property type="term" value="C:DNA polymerase complex"/>
    <property type="evidence" value="ECO:0007669"/>
    <property type="project" value="UniProtKB-ARBA"/>
</dbReference>
<keyword evidence="2" id="KW-0808">Transferase</keyword>
<dbReference type="InterPro" id="IPR041588">
    <property type="entry name" value="Integrase_H2C2"/>
</dbReference>
<dbReference type="InterPro" id="IPR001584">
    <property type="entry name" value="Integrase_cat-core"/>
</dbReference>
<dbReference type="InterPro" id="IPR041373">
    <property type="entry name" value="RT_RNaseH"/>
</dbReference>
<dbReference type="Pfam" id="PF17917">
    <property type="entry name" value="RT_RNaseH"/>
    <property type="match status" value="1"/>
</dbReference>
<dbReference type="Pfam" id="PF17921">
    <property type="entry name" value="Integrase_H2C2"/>
    <property type="match status" value="1"/>
</dbReference>
<evidence type="ECO:0000256" key="2">
    <source>
        <dbReference type="ARBA" id="ARBA00022679"/>
    </source>
</evidence>
<dbReference type="InterPro" id="IPR036397">
    <property type="entry name" value="RNaseH_sf"/>
</dbReference>
<organism evidence="9">
    <name type="scientific">Heligmosomoides polygyrus</name>
    <name type="common">Parasitic roundworm</name>
    <dbReference type="NCBI Taxonomy" id="6339"/>
    <lineage>
        <taxon>Eukaryota</taxon>
        <taxon>Metazoa</taxon>
        <taxon>Ecdysozoa</taxon>
        <taxon>Nematoda</taxon>
        <taxon>Chromadorea</taxon>
        <taxon>Rhabditida</taxon>
        <taxon>Rhabditina</taxon>
        <taxon>Rhabditomorpha</taxon>
        <taxon>Strongyloidea</taxon>
        <taxon>Heligmosomidae</taxon>
        <taxon>Heligmosomoides</taxon>
    </lineage>
</organism>
<dbReference type="AlphaFoldDB" id="A0A3P8E5C7"/>
<gene>
    <name evidence="9" type="ORF">HPBE_LOCUS16970</name>
</gene>
<dbReference type="GO" id="GO:0003676">
    <property type="term" value="F:nucleic acid binding"/>
    <property type="evidence" value="ECO:0007669"/>
    <property type="project" value="InterPro"/>
</dbReference>
<proteinExistence type="predicted"/>
<evidence type="ECO:0000256" key="7">
    <source>
        <dbReference type="ARBA" id="ARBA00022918"/>
    </source>
</evidence>
<evidence type="ECO:0000256" key="1">
    <source>
        <dbReference type="ARBA" id="ARBA00012493"/>
    </source>
</evidence>
<evidence type="ECO:0000256" key="6">
    <source>
        <dbReference type="ARBA" id="ARBA00022801"/>
    </source>
</evidence>
<keyword evidence="6" id="KW-0378">Hydrolase</keyword>
<evidence type="ECO:0000256" key="4">
    <source>
        <dbReference type="ARBA" id="ARBA00022722"/>
    </source>
</evidence>
<keyword evidence="5" id="KW-0255">Endonuclease</keyword>
<keyword evidence="7" id="KW-0695">RNA-directed DNA polymerase</keyword>
<dbReference type="FunFam" id="3.10.20.370:FF:000001">
    <property type="entry name" value="Retrovirus-related Pol polyprotein from transposon 17.6-like protein"/>
    <property type="match status" value="1"/>
</dbReference>
<dbReference type="Gene3D" id="3.30.420.10">
    <property type="entry name" value="Ribonuclease H-like superfamily/Ribonuclease H"/>
    <property type="match status" value="1"/>
</dbReference>
<dbReference type="InterPro" id="IPR043502">
    <property type="entry name" value="DNA/RNA_pol_sf"/>
</dbReference>
<dbReference type="PROSITE" id="PS50994">
    <property type="entry name" value="INTEGRASE"/>
    <property type="match status" value="1"/>
</dbReference>
<dbReference type="GO" id="GO:0016787">
    <property type="term" value="F:hydrolase activity"/>
    <property type="evidence" value="ECO:0007669"/>
    <property type="project" value="UniProtKB-KW"/>
</dbReference>
<reference evidence="9" key="1">
    <citation type="submission" date="2018-11" db="EMBL/GenBank/DDBJ databases">
        <authorList>
            <consortium name="Pathogen Informatics"/>
        </authorList>
    </citation>
    <scope>NUCLEOTIDE SEQUENCE [LARGE SCALE GENOMIC DNA]</scope>
</reference>
<dbReference type="SUPFAM" id="SSF53098">
    <property type="entry name" value="Ribonuclease H-like"/>
    <property type="match status" value="1"/>
</dbReference>
<dbReference type="Gene3D" id="3.10.20.370">
    <property type="match status" value="1"/>
</dbReference>
<dbReference type="SUPFAM" id="SSF56672">
    <property type="entry name" value="DNA/RNA polymerases"/>
    <property type="match status" value="1"/>
</dbReference>
<sequence length="519" mass="58703">MPKRSKNFIAVYIDGQLPIGTDSFLLEDNLRESESLYVVGRCLSTPENGQCPIMVLNPSASDIMLYKNMIIAKAFPISPCSGQVSAVETNQFNHHIPPEADWESAVPKFPMDYPPCYDIAQEVDLTQSDLIQAQKDTLLDIIRKHINAFVGTDGHLGHYNGPIRHRIDLIQGATIPARKIYRVPLEKRQEIEPPRLGSPFVIETDSSAKGVAGVLKQEQDNELRIIAFASRTLNAHEARYPAIELEALGLVFAVQKFRPYIDGAKTTIITDYSPLKALLHRRDLTGRLAKYQIVLQEFDISIIYRPGNKNTVCDALSRYPPQIHAISSINNRSSFLNLADVRDEQNQCLWITEYKNLLKNQNIDYLDHPYLLEYLNLNDILYRIPPKINEDPVLVLPDNSKLKHDLISKIHSSRMGAAHLGISKTQSMISKIAIWNNTARDIRNFVVACKICQLRQDPSAYRVNEPLHEFGIPTRPWERVHSDVIGPLPMTLNGNKFLLVFIDAFSKYIIAEPIPDPKG</sequence>
<dbReference type="GO" id="GO:0015074">
    <property type="term" value="P:DNA integration"/>
    <property type="evidence" value="ECO:0007669"/>
    <property type="project" value="InterPro"/>
</dbReference>
<dbReference type="InterPro" id="IPR050951">
    <property type="entry name" value="Retrovirus_Pol_polyprotein"/>
</dbReference>
<dbReference type="GO" id="GO:0004519">
    <property type="term" value="F:endonuclease activity"/>
    <property type="evidence" value="ECO:0007669"/>
    <property type="project" value="UniProtKB-KW"/>
</dbReference>
<evidence type="ECO:0000256" key="5">
    <source>
        <dbReference type="ARBA" id="ARBA00022759"/>
    </source>
</evidence>
<dbReference type="PANTHER" id="PTHR37984">
    <property type="entry name" value="PROTEIN CBG26694"/>
    <property type="match status" value="1"/>
</dbReference>
<dbReference type="InterPro" id="IPR012337">
    <property type="entry name" value="RNaseH-like_sf"/>
</dbReference>
<dbReference type="GO" id="GO:0003964">
    <property type="term" value="F:RNA-directed DNA polymerase activity"/>
    <property type="evidence" value="ECO:0007669"/>
    <property type="project" value="UniProtKB-KW"/>
</dbReference>
<accession>A0A3P8E5C7</accession>
<keyword evidence="3" id="KW-0548">Nucleotidyltransferase</keyword>
<dbReference type="OrthoDB" id="5832112at2759"/>
<evidence type="ECO:0000259" key="8">
    <source>
        <dbReference type="PROSITE" id="PS50994"/>
    </source>
</evidence>
<feature type="domain" description="Integrase catalytic" evidence="8">
    <location>
        <begin position="472"/>
        <end position="519"/>
    </location>
</feature>
<evidence type="ECO:0000313" key="9">
    <source>
        <dbReference type="EMBL" id="VDP07569.1"/>
    </source>
</evidence>
<dbReference type="EC" id="2.7.7.49" evidence="1"/>
<dbReference type="EMBL" id="UZAH01029719">
    <property type="protein sequence ID" value="VDP07569.1"/>
    <property type="molecule type" value="Genomic_DNA"/>
</dbReference>
<evidence type="ECO:0000256" key="3">
    <source>
        <dbReference type="ARBA" id="ARBA00022695"/>
    </source>
</evidence>
<keyword evidence="4" id="KW-0540">Nuclease</keyword>
<dbReference type="PANTHER" id="PTHR37984:SF5">
    <property type="entry name" value="PROTEIN NYNRIN-LIKE"/>
    <property type="match status" value="1"/>
</dbReference>
<dbReference type="CDD" id="cd09274">
    <property type="entry name" value="RNase_HI_RT_Ty3"/>
    <property type="match status" value="1"/>
</dbReference>
<protein>
    <recommendedName>
        <fullName evidence="1">RNA-directed DNA polymerase</fullName>
        <ecNumber evidence="1">2.7.7.49</ecNumber>
    </recommendedName>
</protein>
<dbReference type="Gene3D" id="1.10.340.70">
    <property type="match status" value="1"/>
</dbReference>